<evidence type="ECO:0000313" key="11">
    <source>
        <dbReference type="Proteomes" id="UP001500556"/>
    </source>
</evidence>
<feature type="compositionally biased region" description="Basic and acidic residues" evidence="7">
    <location>
        <begin position="161"/>
        <end position="172"/>
    </location>
</feature>
<keyword evidence="4 8" id="KW-0812">Transmembrane</keyword>
<keyword evidence="11" id="KW-1185">Reference proteome</keyword>
<comment type="subcellular location">
    <subcellularLocation>
        <location evidence="1">Cell membrane</location>
        <topology evidence="1">Multi-pass membrane protein</topology>
    </subcellularLocation>
</comment>
<dbReference type="PANTHER" id="PTHR42709">
    <property type="entry name" value="ALKALINE PHOSPHATASE LIKE PROTEIN"/>
    <property type="match status" value="1"/>
</dbReference>
<evidence type="ECO:0000256" key="7">
    <source>
        <dbReference type="SAM" id="MobiDB-lite"/>
    </source>
</evidence>
<dbReference type="EMBL" id="BAABLO010000004">
    <property type="protein sequence ID" value="GAA4718875.1"/>
    <property type="molecule type" value="Genomic_DNA"/>
</dbReference>
<evidence type="ECO:0000256" key="6">
    <source>
        <dbReference type="ARBA" id="ARBA00023136"/>
    </source>
</evidence>
<accession>A0ABP8Y0S1</accession>
<feature type="region of interest" description="Disordered" evidence="7">
    <location>
        <begin position="161"/>
        <end position="198"/>
    </location>
</feature>
<feature type="transmembrane region" description="Helical" evidence="8">
    <location>
        <begin position="127"/>
        <end position="147"/>
    </location>
</feature>
<gene>
    <name evidence="10" type="ORF">GCM10025782_15210</name>
</gene>
<dbReference type="RefSeq" id="WP_345502257.1">
    <property type="nucleotide sequence ID" value="NZ_BAABLO010000004.1"/>
</dbReference>
<keyword evidence="3" id="KW-1003">Cell membrane</keyword>
<feature type="transmembrane region" description="Helical" evidence="8">
    <location>
        <begin position="12"/>
        <end position="32"/>
    </location>
</feature>
<dbReference type="Pfam" id="PF09335">
    <property type="entry name" value="VTT_dom"/>
    <property type="match status" value="1"/>
</dbReference>
<comment type="similarity">
    <text evidence="2">Belongs to the DedA family.</text>
</comment>
<evidence type="ECO:0000313" key="10">
    <source>
        <dbReference type="EMBL" id="GAA4718875.1"/>
    </source>
</evidence>
<organism evidence="10 11">
    <name type="scientific">Pedococcus ginsenosidimutans</name>
    <dbReference type="NCBI Taxonomy" id="490570"/>
    <lineage>
        <taxon>Bacteria</taxon>
        <taxon>Bacillati</taxon>
        <taxon>Actinomycetota</taxon>
        <taxon>Actinomycetes</taxon>
        <taxon>Micrococcales</taxon>
        <taxon>Intrasporangiaceae</taxon>
        <taxon>Pedococcus</taxon>
    </lineage>
</organism>
<evidence type="ECO:0000256" key="2">
    <source>
        <dbReference type="ARBA" id="ARBA00010792"/>
    </source>
</evidence>
<evidence type="ECO:0000256" key="5">
    <source>
        <dbReference type="ARBA" id="ARBA00022989"/>
    </source>
</evidence>
<comment type="caution">
    <text evidence="10">The sequence shown here is derived from an EMBL/GenBank/DDBJ whole genome shotgun (WGS) entry which is preliminary data.</text>
</comment>
<evidence type="ECO:0000256" key="3">
    <source>
        <dbReference type="ARBA" id="ARBA00022475"/>
    </source>
</evidence>
<feature type="transmembrane region" description="Helical" evidence="8">
    <location>
        <begin position="95"/>
        <end position="121"/>
    </location>
</feature>
<evidence type="ECO:0000259" key="9">
    <source>
        <dbReference type="Pfam" id="PF09335"/>
    </source>
</evidence>
<reference evidence="11" key="1">
    <citation type="journal article" date="2019" name="Int. J. Syst. Evol. Microbiol.">
        <title>The Global Catalogue of Microorganisms (GCM) 10K type strain sequencing project: providing services to taxonomists for standard genome sequencing and annotation.</title>
        <authorList>
            <consortium name="The Broad Institute Genomics Platform"/>
            <consortium name="The Broad Institute Genome Sequencing Center for Infectious Disease"/>
            <person name="Wu L."/>
            <person name="Ma J."/>
        </authorList>
    </citation>
    <scope>NUCLEOTIDE SEQUENCE [LARGE SCALE GENOMIC DNA]</scope>
    <source>
        <strain evidence="11">JCM 18961</strain>
    </source>
</reference>
<keyword evidence="6 8" id="KW-0472">Membrane</keyword>
<evidence type="ECO:0000256" key="1">
    <source>
        <dbReference type="ARBA" id="ARBA00004651"/>
    </source>
</evidence>
<feature type="domain" description="VTT" evidence="9">
    <location>
        <begin position="15"/>
        <end position="114"/>
    </location>
</feature>
<keyword evidence="5 8" id="KW-1133">Transmembrane helix</keyword>
<dbReference type="InterPro" id="IPR051311">
    <property type="entry name" value="DedA_domain"/>
</dbReference>
<dbReference type="Proteomes" id="UP001500556">
    <property type="component" value="Unassembled WGS sequence"/>
</dbReference>
<proteinExistence type="inferred from homology"/>
<evidence type="ECO:0000256" key="8">
    <source>
        <dbReference type="SAM" id="Phobius"/>
    </source>
</evidence>
<protein>
    <recommendedName>
        <fullName evidence="9">VTT domain-containing protein</fullName>
    </recommendedName>
</protein>
<evidence type="ECO:0000256" key="4">
    <source>
        <dbReference type="ARBA" id="ARBA00022692"/>
    </source>
</evidence>
<name>A0ABP8Y0S1_9MICO</name>
<dbReference type="PANTHER" id="PTHR42709:SF6">
    <property type="entry name" value="UNDECAPRENYL PHOSPHATE TRANSPORTER A"/>
    <property type="match status" value="1"/>
</dbReference>
<sequence length="198" mass="20957">MEHPVDGWPYAAVFALFFASGMARSHLTYWAGRGLRRGGGRSRLGRHLDRPVVARAEGVVRRLGAPVVTLAFLTVGLQTAVNAAAGSLRMPMSRYLPATVVGSLAWAALYTTVGFAVARAWLDGLAWPWALVGLAAVAVLLATSLALGARLRRRPADDVTRVPDVEPLHPHGESAPMLAAAQRGAGPHPVHALPTPED</sequence>
<dbReference type="InterPro" id="IPR032816">
    <property type="entry name" value="VTT_dom"/>
</dbReference>